<reference evidence="2 3" key="1">
    <citation type="submission" date="2020-01" db="EMBL/GenBank/DDBJ databases">
        <title>Investigation of new actinobacteria for the biodesulphurisation of diesel fuel.</title>
        <authorList>
            <person name="Athi Narayanan S.M."/>
        </authorList>
    </citation>
    <scope>NUCLEOTIDE SEQUENCE [LARGE SCALE GENOMIC DNA]</scope>
    <source>
        <strain evidence="2 3">213E</strain>
    </source>
</reference>
<sequence>MVIELSDAGSVVPESVSSAEVSAVVGPVVVDLGYGHTRIGAVPGPDLTGLMDAIDADRIVLDGVAVMVEQRWTEIFTRWSESCGASLIIGHPSTWGAVRAGVLRRAAARVPADIDVVPRAVLIARGHTDTTVSRCAVVETTHLPRYPAGSAPTWDVQRLRRRGGDWEIEASAVVAVTGAGADRVEVEAAVDDGIEVVFVDGAIPAERAAAVDAIGRHTVAGRILQVDPQLIARWGARSRRAALGTGPGPAVGDEPTTSRSIRWIWVAAACATAVATVAAGVGIWQHDGPAGSHTDDVTVGRTTLTVPGDWHRSDPPAPSGTAGPGSQTRTVFAAGDDGSRILLVQSPVRAGSTPASVATSLHNRIRQRGDDVVTEFSPSTRYAGRDVISYREAPVSGAPIRWYVLVDDDLQVSVGCQGGTGAETIDGPCTEAVASVRIGPG</sequence>
<dbReference type="AlphaFoldDB" id="A0A7K3LLG1"/>
<organism evidence="2 3">
    <name type="scientific">Gordonia desulfuricans</name>
    <dbReference type="NCBI Taxonomy" id="89051"/>
    <lineage>
        <taxon>Bacteria</taxon>
        <taxon>Bacillati</taxon>
        <taxon>Actinomycetota</taxon>
        <taxon>Actinomycetes</taxon>
        <taxon>Mycobacteriales</taxon>
        <taxon>Gordoniaceae</taxon>
        <taxon>Gordonia</taxon>
    </lineage>
</organism>
<dbReference type="InterPro" id="IPR023840">
    <property type="entry name" value="T7SS_Rv3446c"/>
</dbReference>
<proteinExistence type="predicted"/>
<evidence type="ECO:0000256" key="1">
    <source>
        <dbReference type="SAM" id="MobiDB-lite"/>
    </source>
</evidence>
<dbReference type="NCBIfam" id="TIGR03931">
    <property type="entry name" value="T7SS_Rv3446c"/>
    <property type="match status" value="1"/>
</dbReference>
<protein>
    <submittedName>
        <fullName evidence="2">Type VII secretion-associated protein</fullName>
    </submittedName>
</protein>
<feature type="region of interest" description="Disordered" evidence="1">
    <location>
        <begin position="306"/>
        <end position="329"/>
    </location>
</feature>
<dbReference type="EMBL" id="JAADZU010000012">
    <property type="protein sequence ID" value="NDK89089.1"/>
    <property type="molecule type" value="Genomic_DNA"/>
</dbReference>
<gene>
    <name evidence="2" type="ORF">GYA93_05760</name>
</gene>
<dbReference type="Proteomes" id="UP000466307">
    <property type="component" value="Unassembled WGS sequence"/>
</dbReference>
<evidence type="ECO:0000313" key="3">
    <source>
        <dbReference type="Proteomes" id="UP000466307"/>
    </source>
</evidence>
<accession>A0A7K3LLG1</accession>
<name>A0A7K3LLG1_9ACTN</name>
<keyword evidence="3" id="KW-1185">Reference proteome</keyword>
<evidence type="ECO:0000313" key="2">
    <source>
        <dbReference type="EMBL" id="NDK89089.1"/>
    </source>
</evidence>
<dbReference type="RefSeq" id="WP_083533882.1">
    <property type="nucleotide sequence ID" value="NZ_JAADZU010000012.1"/>
</dbReference>
<comment type="caution">
    <text evidence="2">The sequence shown here is derived from an EMBL/GenBank/DDBJ whole genome shotgun (WGS) entry which is preliminary data.</text>
</comment>